<dbReference type="SUPFAM" id="SSF143503">
    <property type="entry name" value="PUG domain-like"/>
    <property type="match status" value="1"/>
</dbReference>
<dbReference type="Gene3D" id="1.20.58.2190">
    <property type="match status" value="1"/>
</dbReference>
<dbReference type="OrthoDB" id="49605at2759"/>
<name>A0A5C3NFG4_9AGAM</name>
<dbReference type="InterPro" id="IPR036339">
    <property type="entry name" value="PUB-like_dom_sf"/>
</dbReference>
<accession>A0A5C3NFG4</accession>
<feature type="compositionally biased region" description="Low complexity" evidence="1">
    <location>
        <begin position="1"/>
        <end position="13"/>
    </location>
</feature>
<dbReference type="AlphaFoldDB" id="A0A5C3NFG4"/>
<dbReference type="Proteomes" id="UP000305948">
    <property type="component" value="Unassembled WGS sequence"/>
</dbReference>
<dbReference type="EMBL" id="ML213504">
    <property type="protein sequence ID" value="TFK56050.1"/>
    <property type="molecule type" value="Genomic_DNA"/>
</dbReference>
<evidence type="ECO:0000256" key="1">
    <source>
        <dbReference type="SAM" id="MobiDB-lite"/>
    </source>
</evidence>
<feature type="region of interest" description="Disordered" evidence="1">
    <location>
        <begin position="197"/>
        <end position="267"/>
    </location>
</feature>
<feature type="compositionally biased region" description="Basic and acidic residues" evidence="1">
    <location>
        <begin position="197"/>
        <end position="206"/>
    </location>
</feature>
<proteinExistence type="predicted"/>
<evidence type="ECO:0000259" key="2">
    <source>
        <dbReference type="Pfam" id="PF09409"/>
    </source>
</evidence>
<dbReference type="CDD" id="cd09212">
    <property type="entry name" value="PUB"/>
    <property type="match status" value="1"/>
</dbReference>
<dbReference type="STRING" id="5364.A0A5C3NFG4"/>
<protein>
    <recommendedName>
        <fullName evidence="2">PUB domain-containing protein</fullName>
    </recommendedName>
</protein>
<organism evidence="3 4">
    <name type="scientific">Heliocybe sulcata</name>
    <dbReference type="NCBI Taxonomy" id="5364"/>
    <lineage>
        <taxon>Eukaryota</taxon>
        <taxon>Fungi</taxon>
        <taxon>Dikarya</taxon>
        <taxon>Basidiomycota</taxon>
        <taxon>Agaricomycotina</taxon>
        <taxon>Agaricomycetes</taxon>
        <taxon>Gloeophyllales</taxon>
        <taxon>Gloeophyllaceae</taxon>
        <taxon>Heliocybe</taxon>
    </lineage>
</organism>
<dbReference type="InterPro" id="IPR018997">
    <property type="entry name" value="PUB_domain"/>
</dbReference>
<evidence type="ECO:0000313" key="3">
    <source>
        <dbReference type="EMBL" id="TFK56050.1"/>
    </source>
</evidence>
<reference evidence="3 4" key="1">
    <citation type="journal article" date="2019" name="Nat. Ecol. Evol.">
        <title>Megaphylogeny resolves global patterns of mushroom evolution.</title>
        <authorList>
            <person name="Varga T."/>
            <person name="Krizsan K."/>
            <person name="Foldi C."/>
            <person name="Dima B."/>
            <person name="Sanchez-Garcia M."/>
            <person name="Sanchez-Ramirez S."/>
            <person name="Szollosi G.J."/>
            <person name="Szarkandi J.G."/>
            <person name="Papp V."/>
            <person name="Albert L."/>
            <person name="Andreopoulos W."/>
            <person name="Angelini C."/>
            <person name="Antonin V."/>
            <person name="Barry K.W."/>
            <person name="Bougher N.L."/>
            <person name="Buchanan P."/>
            <person name="Buyck B."/>
            <person name="Bense V."/>
            <person name="Catcheside P."/>
            <person name="Chovatia M."/>
            <person name="Cooper J."/>
            <person name="Damon W."/>
            <person name="Desjardin D."/>
            <person name="Finy P."/>
            <person name="Geml J."/>
            <person name="Haridas S."/>
            <person name="Hughes K."/>
            <person name="Justo A."/>
            <person name="Karasinski D."/>
            <person name="Kautmanova I."/>
            <person name="Kiss B."/>
            <person name="Kocsube S."/>
            <person name="Kotiranta H."/>
            <person name="LaButti K.M."/>
            <person name="Lechner B.E."/>
            <person name="Liimatainen K."/>
            <person name="Lipzen A."/>
            <person name="Lukacs Z."/>
            <person name="Mihaltcheva S."/>
            <person name="Morgado L.N."/>
            <person name="Niskanen T."/>
            <person name="Noordeloos M.E."/>
            <person name="Ohm R.A."/>
            <person name="Ortiz-Santana B."/>
            <person name="Ovrebo C."/>
            <person name="Racz N."/>
            <person name="Riley R."/>
            <person name="Savchenko A."/>
            <person name="Shiryaev A."/>
            <person name="Soop K."/>
            <person name="Spirin V."/>
            <person name="Szebenyi C."/>
            <person name="Tomsovsky M."/>
            <person name="Tulloss R.E."/>
            <person name="Uehling J."/>
            <person name="Grigoriev I.V."/>
            <person name="Vagvolgyi C."/>
            <person name="Papp T."/>
            <person name="Martin F.M."/>
            <person name="Miettinen O."/>
            <person name="Hibbett D.S."/>
            <person name="Nagy L.G."/>
        </authorList>
    </citation>
    <scope>NUCLEOTIDE SEQUENCE [LARGE SCALE GENOMIC DNA]</scope>
    <source>
        <strain evidence="3 4">OMC1185</strain>
    </source>
</reference>
<keyword evidence="4" id="KW-1185">Reference proteome</keyword>
<gene>
    <name evidence="3" type="ORF">OE88DRAFT_1652629</name>
</gene>
<dbReference type="Pfam" id="PF09409">
    <property type="entry name" value="PUB"/>
    <property type="match status" value="1"/>
</dbReference>
<feature type="region of interest" description="Disordered" evidence="1">
    <location>
        <begin position="1"/>
        <end position="44"/>
    </location>
</feature>
<evidence type="ECO:0000313" key="4">
    <source>
        <dbReference type="Proteomes" id="UP000305948"/>
    </source>
</evidence>
<sequence length="267" mass="29879">MSSRRASSGSASSINGPSVRESIAAAAARRTQQQVADEEARFAREHEKRQHFRRLVEPGILTRNSDEVSMAALRTLSMLADNLLREPDNPKFQRFKPTNTTIKQRLIEPKGALEYAIALGFLAEVEEFQPYYVHNKRYTDDLRIGAAILHEVLDRKSEQLERTKRWKEQDKAAAAAAAKNVQLAFMDDRKSKMLNDKREKELREARAAAAARRQSMSPPTSPAVSAVRMTGPGQTLSGQIVHGDDLDIPPPYHGRSQNDDSEGDDDD</sequence>
<feature type="domain" description="PUB" evidence="2">
    <location>
        <begin position="67"/>
        <end position="135"/>
    </location>
</feature>